<feature type="transmembrane region" description="Helical" evidence="1">
    <location>
        <begin position="95"/>
        <end position="118"/>
    </location>
</feature>
<evidence type="ECO:0000313" key="2">
    <source>
        <dbReference type="EMBL" id="OGG69143.1"/>
    </source>
</evidence>
<protein>
    <submittedName>
        <fullName evidence="2">Uncharacterized protein</fullName>
    </submittedName>
</protein>
<comment type="caution">
    <text evidence="2">The sequence shown here is derived from an EMBL/GenBank/DDBJ whole genome shotgun (WGS) entry which is preliminary data.</text>
</comment>
<name>A0A1F6E618_9BACT</name>
<dbReference type="Proteomes" id="UP000176914">
    <property type="component" value="Unassembled WGS sequence"/>
</dbReference>
<evidence type="ECO:0000256" key="1">
    <source>
        <dbReference type="SAM" id="Phobius"/>
    </source>
</evidence>
<accession>A0A1F6E618</accession>
<keyword evidence="1" id="KW-0812">Transmembrane</keyword>
<sequence>MRYLALAFLPALLPEVVFAQTLSVVTGVFNILVGLMLVAAFLMFFGALIGWFVRRGAWPSYRDEMIHIMEWAVVVMFVLVVLLMLVHFVQVYKAAAAFVFGIIIFLAIVWVIMTVATAKPKKDADEH</sequence>
<keyword evidence="1" id="KW-0472">Membrane</keyword>
<feature type="transmembrane region" description="Helical" evidence="1">
    <location>
        <begin position="29"/>
        <end position="53"/>
    </location>
</feature>
<evidence type="ECO:0000313" key="3">
    <source>
        <dbReference type="Proteomes" id="UP000176914"/>
    </source>
</evidence>
<organism evidence="2 3">
    <name type="scientific">Candidatus Kaiserbacteria bacterium RIFCSPHIGHO2_02_FULL_55_25</name>
    <dbReference type="NCBI Taxonomy" id="1798498"/>
    <lineage>
        <taxon>Bacteria</taxon>
        <taxon>Candidatus Kaiseribacteriota</taxon>
    </lineage>
</organism>
<proteinExistence type="predicted"/>
<feature type="transmembrane region" description="Helical" evidence="1">
    <location>
        <begin position="65"/>
        <end position="89"/>
    </location>
</feature>
<gene>
    <name evidence="2" type="ORF">A3C20_03335</name>
</gene>
<keyword evidence="1" id="KW-1133">Transmembrane helix</keyword>
<dbReference type="AlphaFoldDB" id="A0A1F6E618"/>
<reference evidence="2 3" key="1">
    <citation type="journal article" date="2016" name="Nat. Commun.">
        <title>Thousands of microbial genomes shed light on interconnected biogeochemical processes in an aquifer system.</title>
        <authorList>
            <person name="Anantharaman K."/>
            <person name="Brown C.T."/>
            <person name="Hug L.A."/>
            <person name="Sharon I."/>
            <person name="Castelle C.J."/>
            <person name="Probst A.J."/>
            <person name="Thomas B.C."/>
            <person name="Singh A."/>
            <person name="Wilkins M.J."/>
            <person name="Karaoz U."/>
            <person name="Brodie E.L."/>
            <person name="Williams K.H."/>
            <person name="Hubbard S.S."/>
            <person name="Banfield J.F."/>
        </authorList>
    </citation>
    <scope>NUCLEOTIDE SEQUENCE [LARGE SCALE GENOMIC DNA]</scope>
</reference>
<dbReference type="EMBL" id="MFLL01000018">
    <property type="protein sequence ID" value="OGG69143.1"/>
    <property type="molecule type" value="Genomic_DNA"/>
</dbReference>